<protein>
    <recommendedName>
        <fullName evidence="1">Putative restriction endonuclease domain-containing protein</fullName>
    </recommendedName>
</protein>
<organism evidence="2 3">
    <name type="scientific">Nocardia callitridis</name>
    <dbReference type="NCBI Taxonomy" id="648753"/>
    <lineage>
        <taxon>Bacteria</taxon>
        <taxon>Bacillati</taxon>
        <taxon>Actinomycetota</taxon>
        <taxon>Actinomycetes</taxon>
        <taxon>Mycobacteriales</taxon>
        <taxon>Nocardiaceae</taxon>
        <taxon>Nocardia</taxon>
    </lineage>
</organism>
<dbReference type="Proteomes" id="UP001500603">
    <property type="component" value="Unassembled WGS sequence"/>
</dbReference>
<name>A0ABP9KE15_9NOCA</name>
<proteinExistence type="predicted"/>
<dbReference type="InterPro" id="IPR011335">
    <property type="entry name" value="Restrct_endonuc-II-like"/>
</dbReference>
<feature type="domain" description="Putative restriction endonuclease" evidence="1">
    <location>
        <begin position="28"/>
        <end position="161"/>
    </location>
</feature>
<dbReference type="InterPro" id="IPR012296">
    <property type="entry name" value="Nuclease_put_TT1808"/>
</dbReference>
<evidence type="ECO:0000313" key="3">
    <source>
        <dbReference type="Proteomes" id="UP001500603"/>
    </source>
</evidence>
<dbReference type="EMBL" id="BAABJM010000002">
    <property type="protein sequence ID" value="GAA5053957.1"/>
    <property type="molecule type" value="Genomic_DNA"/>
</dbReference>
<dbReference type="Gene3D" id="3.90.1570.10">
    <property type="entry name" value="tt1808, chain A"/>
    <property type="match status" value="1"/>
</dbReference>
<sequence>MRRTDTAYRGRMPVPRIDEPDLPECMTWDELEQLPENIAQQIELWGGRVVWARRGPAEHQMFTVRMRNAMESCARKSTSDNSDTRWRVNVETNVFLGDNGKSDFLTPDFLIHRCLESAYQDVRAADTLLVGEVHSPSNTRSDMEAKKCRYAGAGIPWYWEVILARHTSAIAVVRAYALETGHAQLPVGVRPPHPANYLVAGEWTPADEHGVRIEFPFPITIDWSDLEY</sequence>
<reference evidence="3" key="1">
    <citation type="journal article" date="2019" name="Int. J. Syst. Evol. Microbiol.">
        <title>The Global Catalogue of Microorganisms (GCM) 10K type strain sequencing project: providing services to taxonomists for standard genome sequencing and annotation.</title>
        <authorList>
            <consortium name="The Broad Institute Genomics Platform"/>
            <consortium name="The Broad Institute Genome Sequencing Center for Infectious Disease"/>
            <person name="Wu L."/>
            <person name="Ma J."/>
        </authorList>
    </citation>
    <scope>NUCLEOTIDE SEQUENCE [LARGE SCALE GENOMIC DNA]</scope>
    <source>
        <strain evidence="3">JCM 18298</strain>
    </source>
</reference>
<dbReference type="InterPro" id="IPR008538">
    <property type="entry name" value="Uma2"/>
</dbReference>
<comment type="caution">
    <text evidence="2">The sequence shown here is derived from an EMBL/GenBank/DDBJ whole genome shotgun (WGS) entry which is preliminary data.</text>
</comment>
<evidence type="ECO:0000259" key="1">
    <source>
        <dbReference type="Pfam" id="PF05685"/>
    </source>
</evidence>
<dbReference type="SUPFAM" id="SSF52980">
    <property type="entry name" value="Restriction endonuclease-like"/>
    <property type="match status" value="1"/>
</dbReference>
<keyword evidence="3" id="KW-1185">Reference proteome</keyword>
<accession>A0ABP9KE15</accession>
<dbReference type="Pfam" id="PF05685">
    <property type="entry name" value="Uma2"/>
    <property type="match status" value="1"/>
</dbReference>
<evidence type="ECO:0000313" key="2">
    <source>
        <dbReference type="EMBL" id="GAA5053957.1"/>
    </source>
</evidence>
<gene>
    <name evidence="2" type="ORF">GCM10023318_28340</name>
</gene>